<dbReference type="Pfam" id="PF03781">
    <property type="entry name" value="FGE-sulfatase"/>
    <property type="match status" value="1"/>
</dbReference>
<keyword evidence="4" id="KW-1185">Reference proteome</keyword>
<dbReference type="AlphaFoldDB" id="A0A4P8HW38"/>
<dbReference type="OrthoDB" id="9768004at2"/>
<dbReference type="Gene3D" id="3.90.1580.10">
    <property type="entry name" value="paralog of FGE (formylglycine-generating enzyme)"/>
    <property type="match status" value="1"/>
</dbReference>
<dbReference type="InterPro" id="IPR016187">
    <property type="entry name" value="CTDL_fold"/>
</dbReference>
<dbReference type="RefSeq" id="WP_137317088.1">
    <property type="nucleotide sequence ID" value="NZ_CP040017.1"/>
</dbReference>
<dbReference type="Proteomes" id="UP000584325">
    <property type="component" value="Unassembled WGS sequence"/>
</dbReference>
<protein>
    <submittedName>
        <fullName evidence="3">Formylglycine-generating enzyme family protein</fullName>
    </submittedName>
    <submittedName>
        <fullName evidence="2">Formylglycine-generating enzyme required for sulfatase activity</fullName>
    </submittedName>
</protein>
<evidence type="ECO:0000313" key="2">
    <source>
        <dbReference type="EMBL" id="MBB3221881.1"/>
    </source>
</evidence>
<dbReference type="PANTHER" id="PTHR23150:SF19">
    <property type="entry name" value="FORMYLGLYCINE-GENERATING ENZYME"/>
    <property type="match status" value="1"/>
</dbReference>
<sequence>MRFIAGGTTLMGAERFYPEEAPVRPVAVDGFWIDETPVTNAHFSAFVDATGYRTVAELPLDPAAYPGVELHLLKSGSLSFVLPGARDGGDRTRPTPGWQYVIGADWRHPAGPGSDIYGLDEHPVVHVAYADALAYAAWAGKELPTEAEWEFAARGGLEGKDYAWGDTLLPDGQYLANFWQGEFPFENLALDGYAGTSPVRSYPANGYGLFDIIGNVWEWTADWYADPSRSTASCPNCIPRNLRGASEQESLVPGGTGGRIGRKVIKGGSHLCSPSYCQRYRPAARQPQSIDTSTSHIGFRCVLRSMHPAS</sequence>
<dbReference type="EMBL" id="JACHXS010000004">
    <property type="protein sequence ID" value="MBB3221881.1"/>
    <property type="molecule type" value="Genomic_DNA"/>
</dbReference>
<organism evidence="2 5">
    <name type="scientific">Pseudoduganella umbonata</name>
    <dbReference type="NCBI Taxonomy" id="864828"/>
    <lineage>
        <taxon>Bacteria</taxon>
        <taxon>Pseudomonadati</taxon>
        <taxon>Pseudomonadota</taxon>
        <taxon>Betaproteobacteria</taxon>
        <taxon>Burkholderiales</taxon>
        <taxon>Oxalobacteraceae</taxon>
        <taxon>Telluria group</taxon>
        <taxon>Pseudoduganella</taxon>
    </lineage>
</organism>
<dbReference type="InterPro" id="IPR042095">
    <property type="entry name" value="SUMF_sf"/>
</dbReference>
<feature type="domain" description="Sulfatase-modifying factor enzyme-like" evidence="1">
    <location>
        <begin position="3"/>
        <end position="302"/>
    </location>
</feature>
<evidence type="ECO:0000313" key="3">
    <source>
        <dbReference type="EMBL" id="QCP14317.1"/>
    </source>
</evidence>
<reference evidence="3 4" key="1">
    <citation type="submission" date="2019-05" db="EMBL/GenBank/DDBJ databases">
        <title>Draft Genome Sequences of Six Type Strains of the Genus Massilia.</title>
        <authorList>
            <person name="Miess H."/>
            <person name="Frediansyhah A."/>
            <person name="Gross H."/>
        </authorList>
    </citation>
    <scope>NUCLEOTIDE SEQUENCE [LARGE SCALE GENOMIC DNA]</scope>
    <source>
        <strain evidence="3 4">DSMZ 26121</strain>
    </source>
</reference>
<reference evidence="2 5" key="2">
    <citation type="submission" date="2020-08" db="EMBL/GenBank/DDBJ databases">
        <title>Genomic Encyclopedia of Type Strains, Phase III (KMG-III): the genomes of soil and plant-associated and newly described type strains.</title>
        <authorList>
            <person name="Whitman W."/>
        </authorList>
    </citation>
    <scope>NUCLEOTIDE SEQUENCE [LARGE SCALE GENOMIC DNA]</scope>
    <source>
        <strain evidence="2 5">CECT 7753</strain>
    </source>
</reference>
<name>A0A4P8HW38_9BURK</name>
<dbReference type="GO" id="GO:0120147">
    <property type="term" value="F:formylglycine-generating oxidase activity"/>
    <property type="evidence" value="ECO:0007669"/>
    <property type="project" value="TreeGrafter"/>
</dbReference>
<dbReference type="PANTHER" id="PTHR23150">
    <property type="entry name" value="SULFATASE MODIFYING FACTOR 1, 2"/>
    <property type="match status" value="1"/>
</dbReference>
<accession>A0A4P8HW38</accession>
<dbReference type="EMBL" id="CP040017">
    <property type="protein sequence ID" value="QCP14317.1"/>
    <property type="molecule type" value="Genomic_DNA"/>
</dbReference>
<dbReference type="InterPro" id="IPR005532">
    <property type="entry name" value="SUMF_dom"/>
</dbReference>
<evidence type="ECO:0000259" key="1">
    <source>
        <dbReference type="Pfam" id="PF03781"/>
    </source>
</evidence>
<evidence type="ECO:0000313" key="4">
    <source>
        <dbReference type="Proteomes" id="UP000298763"/>
    </source>
</evidence>
<evidence type="ECO:0000313" key="5">
    <source>
        <dbReference type="Proteomes" id="UP000584325"/>
    </source>
</evidence>
<dbReference type="InterPro" id="IPR051043">
    <property type="entry name" value="Sulfatase_Mod_Factor_Kinase"/>
</dbReference>
<dbReference type="Proteomes" id="UP000298763">
    <property type="component" value="Chromosome"/>
</dbReference>
<proteinExistence type="predicted"/>
<dbReference type="SUPFAM" id="SSF56436">
    <property type="entry name" value="C-type lectin-like"/>
    <property type="match status" value="1"/>
</dbReference>
<gene>
    <name evidence="3" type="ORF">FCL38_30790</name>
    <name evidence="2" type="ORF">FHS02_002691</name>
</gene>